<name>A0A841GMP8_9BACT</name>
<keyword evidence="1" id="KW-0812">Transmembrane</keyword>
<feature type="transmembrane region" description="Helical" evidence="1">
    <location>
        <begin position="76"/>
        <end position="95"/>
    </location>
</feature>
<evidence type="ECO:0000256" key="1">
    <source>
        <dbReference type="SAM" id="Phobius"/>
    </source>
</evidence>
<accession>A0A841GMP8</accession>
<organism evidence="2 3">
    <name type="scientific">Longimicrobium terrae</name>
    <dbReference type="NCBI Taxonomy" id="1639882"/>
    <lineage>
        <taxon>Bacteria</taxon>
        <taxon>Pseudomonadati</taxon>
        <taxon>Gemmatimonadota</taxon>
        <taxon>Longimicrobiia</taxon>
        <taxon>Longimicrobiales</taxon>
        <taxon>Longimicrobiaceae</taxon>
        <taxon>Longimicrobium</taxon>
    </lineage>
</organism>
<evidence type="ECO:0000313" key="3">
    <source>
        <dbReference type="Proteomes" id="UP000582837"/>
    </source>
</evidence>
<sequence>MLRSILAVLAGFFLIPILNLATNAALGRVLPEWYPAAGRVESVPALLLSCAYVAAFGILGCYITARLAPSRPMLHALILGALGLAVSIPTAMVAWNDTPPWFNLFNLLAVMPYAWIGGRIRERQLAATRSGPLAHA</sequence>
<keyword evidence="1" id="KW-1133">Transmembrane helix</keyword>
<feature type="transmembrane region" description="Helical" evidence="1">
    <location>
        <begin position="43"/>
        <end position="64"/>
    </location>
</feature>
<proteinExistence type="predicted"/>
<comment type="caution">
    <text evidence="2">The sequence shown here is derived from an EMBL/GenBank/DDBJ whole genome shotgun (WGS) entry which is preliminary data.</text>
</comment>
<dbReference type="EMBL" id="JACHIA010000003">
    <property type="protein sequence ID" value="MBB6070071.1"/>
    <property type="molecule type" value="Genomic_DNA"/>
</dbReference>
<feature type="transmembrane region" description="Helical" evidence="1">
    <location>
        <begin position="101"/>
        <end position="120"/>
    </location>
</feature>
<dbReference type="AlphaFoldDB" id="A0A841GMP8"/>
<keyword evidence="1" id="KW-0472">Membrane</keyword>
<gene>
    <name evidence="2" type="ORF">HNQ61_001688</name>
</gene>
<reference evidence="2 3" key="1">
    <citation type="submission" date="2020-08" db="EMBL/GenBank/DDBJ databases">
        <title>Genomic Encyclopedia of Type Strains, Phase IV (KMG-IV): sequencing the most valuable type-strain genomes for metagenomic binning, comparative biology and taxonomic classification.</title>
        <authorList>
            <person name="Goeker M."/>
        </authorList>
    </citation>
    <scope>NUCLEOTIDE SEQUENCE [LARGE SCALE GENOMIC DNA]</scope>
    <source>
        <strain evidence="2 3">DSM 29007</strain>
    </source>
</reference>
<dbReference type="RefSeq" id="WP_170039809.1">
    <property type="nucleotide sequence ID" value="NZ_JABDTL010000002.1"/>
</dbReference>
<protein>
    <submittedName>
        <fullName evidence="2">Uncharacterized protein</fullName>
    </submittedName>
</protein>
<evidence type="ECO:0000313" key="2">
    <source>
        <dbReference type="EMBL" id="MBB6070071.1"/>
    </source>
</evidence>
<dbReference type="Proteomes" id="UP000582837">
    <property type="component" value="Unassembled WGS sequence"/>
</dbReference>
<keyword evidence="3" id="KW-1185">Reference proteome</keyword>